<dbReference type="InterPro" id="IPR050078">
    <property type="entry name" value="Ribosomal_L11_MeTrfase_PrmA"/>
</dbReference>
<dbReference type="GO" id="GO:0016279">
    <property type="term" value="F:protein-lysine N-methyltransferase activity"/>
    <property type="evidence" value="ECO:0007669"/>
    <property type="project" value="TreeGrafter"/>
</dbReference>
<sequence length="188" mass="20986">MQLFLLSADFPQHDLSPEQTQRIMNYPAYWCFCWASGQVMARYIFDNPELLRGKRVLDFGCGSGVAAIAAKLAGAAEVIACDLDEDAIKASRANAQLNNVELAYSADFFANDEQYDVILVADVLYDRANLPLLDAFLRRAPVVLVADSRVKDFQVDGYRWLAFQRATTVPDLAESEEFSRVNLYLAGT</sequence>
<evidence type="ECO:0000313" key="3">
    <source>
        <dbReference type="EMBL" id="POP53802.1"/>
    </source>
</evidence>
<evidence type="ECO:0000256" key="2">
    <source>
        <dbReference type="ARBA" id="ARBA00022679"/>
    </source>
</evidence>
<accession>A0A2S4HIH7</accession>
<comment type="caution">
    <text evidence="3">The sequence shown here is derived from an EMBL/GenBank/DDBJ whole genome shotgun (WGS) entry which is preliminary data.</text>
</comment>
<dbReference type="InterPro" id="IPR029063">
    <property type="entry name" value="SAM-dependent_MTases_sf"/>
</dbReference>
<dbReference type="Gene3D" id="3.40.50.150">
    <property type="entry name" value="Vaccinia Virus protein VP39"/>
    <property type="match status" value="1"/>
</dbReference>
<dbReference type="AlphaFoldDB" id="A0A2S4HIH7"/>
<dbReference type="SUPFAM" id="SSF53335">
    <property type="entry name" value="S-adenosyl-L-methionine-dependent methyltransferases"/>
    <property type="match status" value="1"/>
</dbReference>
<evidence type="ECO:0000313" key="4">
    <source>
        <dbReference type="Proteomes" id="UP000237222"/>
    </source>
</evidence>
<dbReference type="PANTHER" id="PTHR43648">
    <property type="entry name" value="ELECTRON TRANSFER FLAVOPROTEIN BETA SUBUNIT LYSINE METHYLTRANSFERASE"/>
    <property type="match status" value="1"/>
</dbReference>
<dbReference type="Proteomes" id="UP000237222">
    <property type="component" value="Unassembled WGS sequence"/>
</dbReference>
<name>A0A2S4HIH7_9GAMM</name>
<organism evidence="3 4">
    <name type="scientific">Zhongshania marina</name>
    <dbReference type="NCBI Taxonomy" id="2304603"/>
    <lineage>
        <taxon>Bacteria</taxon>
        <taxon>Pseudomonadati</taxon>
        <taxon>Pseudomonadota</taxon>
        <taxon>Gammaproteobacteria</taxon>
        <taxon>Cellvibrionales</taxon>
        <taxon>Spongiibacteraceae</taxon>
        <taxon>Zhongshania</taxon>
    </lineage>
</organism>
<protein>
    <submittedName>
        <fullName evidence="3">Protein methyltransferase</fullName>
    </submittedName>
</protein>
<dbReference type="OrthoDB" id="9794615at2"/>
<dbReference type="PANTHER" id="PTHR43648:SF1">
    <property type="entry name" value="ELECTRON TRANSFER FLAVOPROTEIN BETA SUBUNIT LYSINE METHYLTRANSFERASE"/>
    <property type="match status" value="1"/>
</dbReference>
<dbReference type="Pfam" id="PF06325">
    <property type="entry name" value="PrmA"/>
    <property type="match status" value="1"/>
</dbReference>
<gene>
    <name evidence="3" type="ORF">C0068_05830</name>
</gene>
<dbReference type="GO" id="GO:0032259">
    <property type="term" value="P:methylation"/>
    <property type="evidence" value="ECO:0007669"/>
    <property type="project" value="UniProtKB-KW"/>
</dbReference>
<dbReference type="EMBL" id="PQGG01000012">
    <property type="protein sequence ID" value="POP53802.1"/>
    <property type="molecule type" value="Genomic_DNA"/>
</dbReference>
<reference evidence="3" key="1">
    <citation type="submission" date="2018-01" db="EMBL/GenBank/DDBJ databases">
        <authorList>
            <person name="Yu X.-D."/>
        </authorList>
    </citation>
    <scope>NUCLEOTIDE SEQUENCE</scope>
    <source>
        <strain evidence="3">ZX-21</strain>
    </source>
</reference>
<evidence type="ECO:0000256" key="1">
    <source>
        <dbReference type="ARBA" id="ARBA00022603"/>
    </source>
</evidence>
<dbReference type="CDD" id="cd02440">
    <property type="entry name" value="AdoMet_MTases"/>
    <property type="match status" value="1"/>
</dbReference>
<keyword evidence="2" id="KW-0808">Transferase</keyword>
<proteinExistence type="predicted"/>
<keyword evidence="1 3" id="KW-0489">Methyltransferase</keyword>